<proteinExistence type="predicted"/>
<accession>A0AA40GA79</accession>
<sequence>MIEESLEREFCREDEGREIFFAEGRKVEKDNEKKNANFSSKSIDRNRRFFNTITTGYLSVVNFVSRERSALRGHFEIFKHARSPLQLYIVLIRVNIRVYRTMQ</sequence>
<reference evidence="1" key="1">
    <citation type="submission" date="2021-10" db="EMBL/GenBank/DDBJ databases">
        <title>Melipona bicolor Genome sequencing and assembly.</title>
        <authorList>
            <person name="Araujo N.S."/>
            <person name="Arias M.C."/>
        </authorList>
    </citation>
    <scope>NUCLEOTIDE SEQUENCE</scope>
    <source>
        <strain evidence="1">USP_2M_L1-L4_2017</strain>
        <tissue evidence="1">Whole body</tissue>
    </source>
</reference>
<dbReference type="EMBL" id="JAHYIQ010000003">
    <property type="protein sequence ID" value="KAK1133990.1"/>
    <property type="molecule type" value="Genomic_DNA"/>
</dbReference>
<keyword evidence="2" id="KW-1185">Reference proteome</keyword>
<organism evidence="1 2">
    <name type="scientific">Melipona bicolor</name>
    <dbReference type="NCBI Taxonomy" id="60889"/>
    <lineage>
        <taxon>Eukaryota</taxon>
        <taxon>Metazoa</taxon>
        <taxon>Ecdysozoa</taxon>
        <taxon>Arthropoda</taxon>
        <taxon>Hexapoda</taxon>
        <taxon>Insecta</taxon>
        <taxon>Pterygota</taxon>
        <taxon>Neoptera</taxon>
        <taxon>Endopterygota</taxon>
        <taxon>Hymenoptera</taxon>
        <taxon>Apocrita</taxon>
        <taxon>Aculeata</taxon>
        <taxon>Apoidea</taxon>
        <taxon>Anthophila</taxon>
        <taxon>Apidae</taxon>
        <taxon>Melipona</taxon>
    </lineage>
</organism>
<name>A0AA40GA79_9HYME</name>
<gene>
    <name evidence="1" type="ORF">K0M31_011775</name>
</gene>
<comment type="caution">
    <text evidence="1">The sequence shown here is derived from an EMBL/GenBank/DDBJ whole genome shotgun (WGS) entry which is preliminary data.</text>
</comment>
<dbReference type="Proteomes" id="UP001177670">
    <property type="component" value="Unassembled WGS sequence"/>
</dbReference>
<protein>
    <submittedName>
        <fullName evidence="1">Uncharacterized protein</fullName>
    </submittedName>
</protein>
<evidence type="ECO:0000313" key="1">
    <source>
        <dbReference type="EMBL" id="KAK1133990.1"/>
    </source>
</evidence>
<dbReference type="AlphaFoldDB" id="A0AA40GA79"/>
<evidence type="ECO:0000313" key="2">
    <source>
        <dbReference type="Proteomes" id="UP001177670"/>
    </source>
</evidence>